<reference evidence="2 3" key="1">
    <citation type="submission" date="2019-08" db="EMBL/GenBank/DDBJ databases">
        <title>Deep-cultivation of Planctomycetes and their phenomic and genomic characterization uncovers novel biology.</title>
        <authorList>
            <person name="Wiegand S."/>
            <person name="Jogler M."/>
            <person name="Boedeker C."/>
            <person name="Pinto D."/>
            <person name="Vollmers J."/>
            <person name="Rivas-Marin E."/>
            <person name="Kohn T."/>
            <person name="Peeters S.H."/>
            <person name="Heuer A."/>
            <person name="Rast P."/>
            <person name="Oberbeckmann S."/>
            <person name="Bunk B."/>
            <person name="Jeske O."/>
            <person name="Meyerdierks A."/>
            <person name="Storesund J.E."/>
            <person name="Kallscheuer N."/>
            <person name="Luecker S."/>
            <person name="Lage O.M."/>
            <person name="Pohl T."/>
            <person name="Merkel B.J."/>
            <person name="Hornburger P."/>
            <person name="Mueller R.-W."/>
            <person name="Bruemmer F."/>
            <person name="Labrenz M."/>
            <person name="Spormann A.M."/>
            <person name="Op den Camp H."/>
            <person name="Overmann J."/>
            <person name="Amann R."/>
            <person name="Jetten M.S.M."/>
            <person name="Mascher T."/>
            <person name="Medema M.H."/>
            <person name="Devos D.P."/>
            <person name="Kaster A.-K."/>
            <person name="Ovreas L."/>
            <person name="Rohde M."/>
            <person name="Galperin M.Y."/>
            <person name="Jogler C."/>
        </authorList>
    </citation>
    <scope>NUCLEOTIDE SEQUENCE [LARGE SCALE GENOMIC DNA]</scope>
    <source>
        <strain evidence="2 3">FC18</strain>
    </source>
</reference>
<dbReference type="KEGG" id="mff:MFFC18_29400"/>
<dbReference type="EMBL" id="CP042912">
    <property type="protein sequence ID" value="QEG23048.1"/>
    <property type="molecule type" value="Genomic_DNA"/>
</dbReference>
<gene>
    <name evidence="2" type="ORF">MFFC18_29400</name>
</gene>
<dbReference type="Proteomes" id="UP000322214">
    <property type="component" value="Chromosome"/>
</dbReference>
<sequence precursor="true">MLFRRLHIGFLAAMILACTSANGYPDITVINGREIRPHGASPVGEYGQIYKITVTPAKETVPAFKYRFTVPPHRTIPGNAITHYLRSLGERSLSSPWESVRKDTERKVNDWSSSSTPSNEIPMDQLKSASAAFDSYVQNHMRRATLCRDVDWGIAVEDMKGPEIVEFLLPSVQATREMARALLLQNRLAIEEQRFDDAADRLRMTYQLGQNVNEMGFLVSSLVGVAEVGMANDGVLLFAAAKDSPNLYWALAELPTPIIDIRKSLQLDISMPMRMFPELMDIENTDFSADQWKKLLVKYTNDFGKLQAVMGGRSSAKTSQTKGISMAVALAGYSNAKQRMIERGYSEDKVEQMSVSQVILTDAALDIEYFIQMQERISYVPASKADQFHSDWEKLIRKQELKLRLGAIVVTAMSPATAQVRKSAFRVQAQVNLLMAIESLRNHAAVHGKFPESLQDLALPVRANPLTERPFNYSLEGGKAVISLDLGHWDIHRYELSLKEEVSE</sequence>
<dbReference type="OrthoDB" id="278035at2"/>
<protein>
    <submittedName>
        <fullName evidence="2">Uncharacterized protein</fullName>
    </submittedName>
</protein>
<evidence type="ECO:0000313" key="2">
    <source>
        <dbReference type="EMBL" id="QEG23048.1"/>
    </source>
</evidence>
<dbReference type="RefSeq" id="WP_148618871.1">
    <property type="nucleotide sequence ID" value="NZ_CP042912.1"/>
</dbReference>
<evidence type="ECO:0000256" key="1">
    <source>
        <dbReference type="SAM" id="SignalP"/>
    </source>
</evidence>
<keyword evidence="3" id="KW-1185">Reference proteome</keyword>
<dbReference type="PROSITE" id="PS51257">
    <property type="entry name" value="PROKAR_LIPOPROTEIN"/>
    <property type="match status" value="1"/>
</dbReference>
<feature type="chain" id="PRO_5022830144" evidence="1">
    <location>
        <begin position="24"/>
        <end position="504"/>
    </location>
</feature>
<dbReference type="STRING" id="980251.GCA_001642875_04019"/>
<proteinExistence type="predicted"/>
<evidence type="ECO:0000313" key="3">
    <source>
        <dbReference type="Proteomes" id="UP000322214"/>
    </source>
</evidence>
<organism evidence="2 3">
    <name type="scientific">Mariniblastus fucicola</name>
    <dbReference type="NCBI Taxonomy" id="980251"/>
    <lineage>
        <taxon>Bacteria</taxon>
        <taxon>Pseudomonadati</taxon>
        <taxon>Planctomycetota</taxon>
        <taxon>Planctomycetia</taxon>
        <taxon>Pirellulales</taxon>
        <taxon>Pirellulaceae</taxon>
        <taxon>Mariniblastus</taxon>
    </lineage>
</organism>
<keyword evidence="1" id="KW-0732">Signal</keyword>
<feature type="signal peptide" evidence="1">
    <location>
        <begin position="1"/>
        <end position="23"/>
    </location>
</feature>
<dbReference type="AlphaFoldDB" id="A0A5B9P9P5"/>
<accession>A0A5B9P9P5</accession>
<name>A0A5B9P9P5_9BACT</name>